<sequence length="315" mass="34397">MTATQCTDPLALGNPAACEVMNLEQLRRAGVSDRRVRRLCGPGGPWRRLHPGVVLLRNTAPTRQQLLQAALVRYGPGVVITGADALRAHGVKCPVESEIRLLVPQHCRVVAGEGVRLARTARLPEPVQVDGLPFAPPARATLDMARSEPDPDRIRYLLTLPLYWGLCDRRELLAELEAGSQRGTAVVRKVLRRLDEGPIQAHGLAARVLDLVPVPPPSWDQTICDRRGRRLGEADAWWDELGLAWQYRCTPGVGSGFSHLALAATGIVLVRCTVGQLRQVPQEVARELARAYGAASRTPRPKVRAVPQRPMGDAA</sequence>
<gene>
    <name evidence="2" type="ORF">GCM10017567_67870</name>
</gene>
<proteinExistence type="predicted"/>
<evidence type="ECO:0000313" key="3">
    <source>
        <dbReference type="Proteomes" id="UP000649955"/>
    </source>
</evidence>
<organism evidence="2 3">
    <name type="scientific">Amycolatopsis bullii</name>
    <dbReference type="NCBI Taxonomy" id="941987"/>
    <lineage>
        <taxon>Bacteria</taxon>
        <taxon>Bacillati</taxon>
        <taxon>Actinomycetota</taxon>
        <taxon>Actinomycetes</taxon>
        <taxon>Pseudonocardiales</taxon>
        <taxon>Pseudonocardiaceae</taxon>
        <taxon>Amycolatopsis</taxon>
    </lineage>
</organism>
<name>A0ABQ3KN36_9PSEU</name>
<dbReference type="Proteomes" id="UP000649955">
    <property type="component" value="Unassembled WGS sequence"/>
</dbReference>
<feature type="region of interest" description="Disordered" evidence="1">
    <location>
        <begin position="295"/>
        <end position="315"/>
    </location>
</feature>
<reference evidence="3" key="1">
    <citation type="journal article" date="2019" name="Int. J. Syst. Evol. Microbiol.">
        <title>The Global Catalogue of Microorganisms (GCM) 10K type strain sequencing project: providing services to taxonomists for standard genome sequencing and annotation.</title>
        <authorList>
            <consortium name="The Broad Institute Genomics Platform"/>
            <consortium name="The Broad Institute Genome Sequencing Center for Infectious Disease"/>
            <person name="Wu L."/>
            <person name="Ma J."/>
        </authorList>
    </citation>
    <scope>NUCLEOTIDE SEQUENCE [LARGE SCALE GENOMIC DNA]</scope>
    <source>
        <strain evidence="3">CGMCC 4.7680</strain>
    </source>
</reference>
<protein>
    <submittedName>
        <fullName evidence="2">Uncharacterized protein</fullName>
    </submittedName>
</protein>
<dbReference type="EMBL" id="BNAW01000043">
    <property type="protein sequence ID" value="GHG37534.1"/>
    <property type="molecule type" value="Genomic_DNA"/>
</dbReference>
<accession>A0ABQ3KN36</accession>
<evidence type="ECO:0000256" key="1">
    <source>
        <dbReference type="SAM" id="MobiDB-lite"/>
    </source>
</evidence>
<evidence type="ECO:0000313" key="2">
    <source>
        <dbReference type="EMBL" id="GHG37534.1"/>
    </source>
</evidence>
<comment type="caution">
    <text evidence="2">The sequence shown here is derived from an EMBL/GenBank/DDBJ whole genome shotgun (WGS) entry which is preliminary data.</text>
</comment>
<keyword evidence="3" id="KW-1185">Reference proteome</keyword>